<dbReference type="AlphaFoldDB" id="A0A9E2KMH4"/>
<dbReference type="Proteomes" id="UP000824150">
    <property type="component" value="Unassembled WGS sequence"/>
</dbReference>
<name>A0A9E2KMH4_9GAMM</name>
<gene>
    <name evidence="1" type="ORF">IAA31_04040</name>
</gene>
<accession>A0A9E2KMH4</accession>
<protein>
    <submittedName>
        <fullName evidence="1">Uncharacterized protein</fullName>
    </submittedName>
</protein>
<dbReference type="EMBL" id="JAHLFG010000040">
    <property type="protein sequence ID" value="MBU3826644.1"/>
    <property type="molecule type" value="Genomic_DNA"/>
</dbReference>
<sequence>MAYIKARTLLNHCFALDEFVPGLCTSLVGSPLIERELALNSALPQASFLRDHRLLTLFNEALKGRKQPLENFTDAQLKEPASQRNPLTISVIYYLYSASVLIPWFFNKGIFVPSHARLQQIFADSRSEADLLHACYPLPQWSIFVSLPFFADLTKAEQEQWPEILRDFGGFYASVMLDENNEPELGVIMVESSGLPLERFKLKLSAATFKDSAAAYLAETHAHYNVFVKEQPENFDEAKFAELEHSMYTLMPYIIKICAHIAKATDFVNLKGATVTPGNIDPKQGTGGLTHSARLNEQFFCLN</sequence>
<reference evidence="1" key="1">
    <citation type="journal article" date="2021" name="PeerJ">
        <title>Extensive microbial diversity within the chicken gut microbiome revealed by metagenomics and culture.</title>
        <authorList>
            <person name="Gilroy R."/>
            <person name="Ravi A."/>
            <person name="Getino M."/>
            <person name="Pursley I."/>
            <person name="Horton D.L."/>
            <person name="Alikhan N.F."/>
            <person name="Baker D."/>
            <person name="Gharbi K."/>
            <person name="Hall N."/>
            <person name="Watson M."/>
            <person name="Adriaenssens E.M."/>
            <person name="Foster-Nyarko E."/>
            <person name="Jarju S."/>
            <person name="Secka A."/>
            <person name="Antonio M."/>
            <person name="Oren A."/>
            <person name="Chaudhuri R.R."/>
            <person name="La Ragione R."/>
            <person name="Hildebrand F."/>
            <person name="Pallen M.J."/>
        </authorList>
    </citation>
    <scope>NUCLEOTIDE SEQUENCE</scope>
    <source>
        <strain evidence="1">687</strain>
    </source>
</reference>
<reference evidence="1" key="2">
    <citation type="submission" date="2021-04" db="EMBL/GenBank/DDBJ databases">
        <authorList>
            <person name="Gilroy R."/>
        </authorList>
    </citation>
    <scope>NUCLEOTIDE SEQUENCE</scope>
    <source>
        <strain evidence="1">687</strain>
    </source>
</reference>
<comment type="caution">
    <text evidence="1">The sequence shown here is derived from an EMBL/GenBank/DDBJ whole genome shotgun (WGS) entry which is preliminary data.</text>
</comment>
<organism evidence="1 2">
    <name type="scientific">Candidatus Anaerobiospirillum merdipullorum</name>
    <dbReference type="NCBI Taxonomy" id="2838450"/>
    <lineage>
        <taxon>Bacteria</taxon>
        <taxon>Pseudomonadati</taxon>
        <taxon>Pseudomonadota</taxon>
        <taxon>Gammaproteobacteria</taxon>
        <taxon>Aeromonadales</taxon>
        <taxon>Succinivibrionaceae</taxon>
        <taxon>Anaerobiospirillum</taxon>
    </lineage>
</organism>
<evidence type="ECO:0000313" key="2">
    <source>
        <dbReference type="Proteomes" id="UP000824150"/>
    </source>
</evidence>
<proteinExistence type="predicted"/>
<evidence type="ECO:0000313" key="1">
    <source>
        <dbReference type="EMBL" id="MBU3826644.1"/>
    </source>
</evidence>